<feature type="transmembrane region" description="Helical" evidence="1">
    <location>
        <begin position="67"/>
        <end position="89"/>
    </location>
</feature>
<dbReference type="RefSeq" id="WP_238680941.1">
    <property type="nucleotide sequence ID" value="NZ_JAKKFD010000044.1"/>
</dbReference>
<gene>
    <name evidence="2" type="ORF">NIE79_004530</name>
</gene>
<feature type="transmembrane region" description="Helical" evidence="1">
    <location>
        <begin position="287"/>
        <end position="306"/>
    </location>
</feature>
<feature type="transmembrane region" description="Helical" evidence="1">
    <location>
        <begin position="222"/>
        <end position="242"/>
    </location>
</feature>
<keyword evidence="1" id="KW-1133">Transmembrane helix</keyword>
<feature type="transmembrane region" description="Helical" evidence="1">
    <location>
        <begin position="109"/>
        <end position="130"/>
    </location>
</feature>
<proteinExistence type="predicted"/>
<reference evidence="2 3" key="1">
    <citation type="submission" date="2022-01" db="EMBL/GenBank/DDBJ databases">
        <authorList>
            <person name="Riesco R."/>
            <person name="Trujillo M.E."/>
        </authorList>
    </citation>
    <scope>NUCLEOTIDE SEQUENCE [LARGE SCALE GENOMIC DNA]</scope>
    <source>
        <strain evidence="2 3">NIE79</strain>
    </source>
</reference>
<keyword evidence="1" id="KW-0472">Membrane</keyword>
<evidence type="ECO:0008006" key="4">
    <source>
        <dbReference type="Google" id="ProtNLM"/>
    </source>
</evidence>
<evidence type="ECO:0000256" key="1">
    <source>
        <dbReference type="SAM" id="Phobius"/>
    </source>
</evidence>
<dbReference type="Proteomes" id="UP001201629">
    <property type="component" value="Unassembled WGS sequence"/>
</dbReference>
<dbReference type="EMBL" id="JAKKFD010000044">
    <property type="protein sequence ID" value="MCG5446000.1"/>
    <property type="molecule type" value="Genomic_DNA"/>
</dbReference>
<comment type="caution">
    <text evidence="2">The sequence shown here is derived from an EMBL/GenBank/DDBJ whole genome shotgun (WGS) entry which is preliminary data.</text>
</comment>
<protein>
    <recommendedName>
        <fullName evidence="4">Integral membrane protein</fullName>
    </recommendedName>
</protein>
<feature type="transmembrane region" description="Helical" evidence="1">
    <location>
        <begin position="249"/>
        <end position="267"/>
    </location>
</feature>
<accession>A0ABS9N7R9</accession>
<name>A0ABS9N7R9_9ACTN</name>
<evidence type="ECO:0000313" key="2">
    <source>
        <dbReference type="EMBL" id="MCG5446000.1"/>
    </source>
</evidence>
<keyword evidence="3" id="KW-1185">Reference proteome</keyword>
<evidence type="ECO:0000313" key="3">
    <source>
        <dbReference type="Proteomes" id="UP001201629"/>
    </source>
</evidence>
<sequence>MRDLERRYRRLLHAYPLGYRRARGAEIVGTYLDLAEPGRRWPSPADAIDVVTGGVRERLRAAGAADLIPGVRLAATLAFTTATALAGIWTAAETTAGQVPWVVPTFGPFATTGIIVWTVWLLAAVVRCLAPIRWTRMTIGLALLLSAAALPVGALAGLPRPPLFVLVPQATLGLLALAMPADPPRWHRLVPLVVAPLATLAAAHGMVERNTPYRSGEWGNFLPRAGVALLLTAMLTAAILALRHDTRGLWALLTLLPPIGLLGLYPLSEITADLVGASYPDFQVATATAGIVVILSAVTLTAAVAARRGARPARAGTVTAAPTAGACPTCGR</sequence>
<organism evidence="2 3">
    <name type="scientific">Micromonospora trifolii</name>
    <dbReference type="NCBI Taxonomy" id="2911208"/>
    <lineage>
        <taxon>Bacteria</taxon>
        <taxon>Bacillati</taxon>
        <taxon>Actinomycetota</taxon>
        <taxon>Actinomycetes</taxon>
        <taxon>Micromonosporales</taxon>
        <taxon>Micromonosporaceae</taxon>
        <taxon>Micromonospora</taxon>
    </lineage>
</organism>
<feature type="transmembrane region" description="Helical" evidence="1">
    <location>
        <begin position="137"/>
        <end position="157"/>
    </location>
</feature>
<keyword evidence="1" id="KW-0812">Transmembrane</keyword>